<gene>
    <name evidence="1" type="ORF">ASN18_1280</name>
</gene>
<dbReference type="EMBL" id="LNQR01000043">
    <property type="protein sequence ID" value="KWT88357.1"/>
    <property type="molecule type" value="Genomic_DNA"/>
</dbReference>
<name>A0ABR5SGA5_9BACT</name>
<dbReference type="InterPro" id="IPR000944">
    <property type="entry name" value="Tscrpt_reg_Rrf2"/>
</dbReference>
<dbReference type="InterPro" id="IPR036388">
    <property type="entry name" value="WH-like_DNA-bd_sf"/>
</dbReference>
<dbReference type="RefSeq" id="WP_085051919.1">
    <property type="nucleotide sequence ID" value="NZ_LNQR01000043.1"/>
</dbReference>
<evidence type="ECO:0000313" key="2">
    <source>
        <dbReference type="Proteomes" id="UP000060487"/>
    </source>
</evidence>
<reference evidence="1 2" key="1">
    <citation type="submission" date="2015-11" db="EMBL/GenBank/DDBJ databases">
        <authorList>
            <person name="Lin W."/>
        </authorList>
    </citation>
    <scope>NUCLEOTIDE SEQUENCE [LARGE SCALE GENOMIC DNA]</scope>
    <source>
        <strain evidence="1 2">HCH-1</strain>
    </source>
</reference>
<comment type="caution">
    <text evidence="1">The sequence shown here is derived from an EMBL/GenBank/DDBJ whole genome shotgun (WGS) entry which is preliminary data.</text>
</comment>
<dbReference type="PROSITE" id="PS01332">
    <property type="entry name" value="HTH_RRF2_1"/>
    <property type="match status" value="1"/>
</dbReference>
<organism evidence="1 2">
    <name type="scientific">Candidatus Magnetominusculus xianensis</name>
    <dbReference type="NCBI Taxonomy" id="1748249"/>
    <lineage>
        <taxon>Bacteria</taxon>
        <taxon>Pseudomonadati</taxon>
        <taxon>Nitrospirota</taxon>
        <taxon>Nitrospiria</taxon>
        <taxon>Nitrospirales</taxon>
        <taxon>Nitrospiraceae</taxon>
        <taxon>Candidatus Magnetominusculus</taxon>
    </lineage>
</organism>
<accession>A0ABR5SGA5</accession>
<dbReference type="InterPro" id="IPR036390">
    <property type="entry name" value="WH_DNA-bd_sf"/>
</dbReference>
<proteinExistence type="predicted"/>
<evidence type="ECO:0000313" key="1">
    <source>
        <dbReference type="EMBL" id="KWT88357.1"/>
    </source>
</evidence>
<dbReference type="PROSITE" id="PS51197">
    <property type="entry name" value="HTH_RRF2_2"/>
    <property type="match status" value="1"/>
</dbReference>
<keyword evidence="2" id="KW-1185">Reference proteome</keyword>
<dbReference type="InterPro" id="IPR030489">
    <property type="entry name" value="TR_Rrf2-type_CS"/>
</dbReference>
<dbReference type="Pfam" id="PF02082">
    <property type="entry name" value="Rrf2"/>
    <property type="match status" value="1"/>
</dbReference>
<dbReference type="PANTHER" id="PTHR33221:SF2">
    <property type="entry name" value="TRANSCRIPTIONAL REGULATOR"/>
    <property type="match status" value="1"/>
</dbReference>
<dbReference type="Proteomes" id="UP000060487">
    <property type="component" value="Unassembled WGS sequence"/>
</dbReference>
<dbReference type="PANTHER" id="PTHR33221">
    <property type="entry name" value="WINGED HELIX-TURN-HELIX TRANSCRIPTIONAL REGULATOR, RRF2 FAMILY"/>
    <property type="match status" value="1"/>
</dbReference>
<dbReference type="NCBIfam" id="TIGR00738">
    <property type="entry name" value="rrf2_super"/>
    <property type="match status" value="1"/>
</dbReference>
<dbReference type="SUPFAM" id="SSF46785">
    <property type="entry name" value="Winged helix' DNA-binding domain"/>
    <property type="match status" value="1"/>
</dbReference>
<sequence length="145" mass="16283">MKINRDTDYAIRCVLLMSGNPEKTFVIGEMAKEKAIPESFLAKILQKLTRAGILRSIRGANGGFVLIKSPQDINLLDIVEAINGKIVINRCTTADDRCVLIDDCPTFPIWLEIRQMIEERLRHYEFATLVSKYKNSITGITPSGV</sequence>
<dbReference type="Gene3D" id="1.10.10.10">
    <property type="entry name" value="Winged helix-like DNA-binding domain superfamily/Winged helix DNA-binding domain"/>
    <property type="match status" value="1"/>
</dbReference>
<protein>
    <submittedName>
        <fullName evidence="1">Rrf2 family transcriptional regulator</fullName>
    </submittedName>
</protein>